<organism evidence="1 2">
    <name type="scientific">Leptospirillum ferriphilum YSK</name>
    <dbReference type="NCBI Taxonomy" id="1441628"/>
    <lineage>
        <taxon>Bacteria</taxon>
        <taxon>Pseudomonadati</taxon>
        <taxon>Nitrospirota</taxon>
        <taxon>Nitrospiria</taxon>
        <taxon>Nitrospirales</taxon>
        <taxon>Nitrospiraceae</taxon>
        <taxon>Leptospirillum</taxon>
    </lineage>
</organism>
<dbReference type="EMBL" id="CP007243">
    <property type="protein sequence ID" value="AIA31705.1"/>
    <property type="molecule type" value="Genomic_DNA"/>
</dbReference>
<evidence type="ECO:0000313" key="1">
    <source>
        <dbReference type="EMBL" id="AIA31705.1"/>
    </source>
</evidence>
<dbReference type="KEGG" id="lfp:Y981_06050"/>
<dbReference type="HOGENOM" id="CLU_962401_0_0_0"/>
<keyword evidence="2" id="KW-1185">Reference proteome</keyword>
<dbReference type="AlphaFoldDB" id="A0A059XX69"/>
<reference evidence="2" key="1">
    <citation type="submission" date="2014-02" db="EMBL/GenBank/DDBJ databases">
        <title>Complete genome sequence and comparative genomic analysis of the nitrogen-fixing bacterium Leptospirillum ferriphilum YSK.</title>
        <authorList>
            <person name="Guo X."/>
            <person name="Yin H."/>
            <person name="Liang Y."/>
            <person name="Hu Q."/>
            <person name="Ma L."/>
            <person name="Xiao Y."/>
            <person name="Zhang X."/>
            <person name="Qiu G."/>
            <person name="Liu X."/>
        </authorList>
    </citation>
    <scope>NUCLEOTIDE SEQUENCE [LARGE SCALE GENOMIC DNA]</scope>
    <source>
        <strain evidence="2">YSK</strain>
    </source>
</reference>
<reference evidence="1 2" key="2">
    <citation type="journal article" date="2015" name="Biomed. Res. Int.">
        <title>Effects of Arsenite Resistance on the Growth and Functional Gene Expression of Leptospirillum ferriphilum and Acidithiobacillus thiooxidans in Pure Culture and Coculture.</title>
        <authorList>
            <person name="Jiang H."/>
            <person name="Liang Y."/>
            <person name="Yin H."/>
            <person name="Xiao Y."/>
            <person name="Guo X."/>
            <person name="Xu Y."/>
            <person name="Hu Q."/>
            <person name="Liu H."/>
            <person name="Liu X."/>
        </authorList>
    </citation>
    <scope>NUCLEOTIDE SEQUENCE [LARGE SCALE GENOMIC DNA]</scope>
    <source>
        <strain evidence="1 2">YSK</strain>
    </source>
</reference>
<name>A0A059XX69_9BACT</name>
<accession>A0A059XX69</accession>
<evidence type="ECO:0000313" key="2">
    <source>
        <dbReference type="Proteomes" id="UP000027059"/>
    </source>
</evidence>
<gene>
    <name evidence="1" type="ORF">Y981_06050</name>
</gene>
<protein>
    <submittedName>
        <fullName evidence="1">Uncharacterized protein</fullName>
    </submittedName>
</protein>
<sequence>MILTPCISRAHKGILFFGLLCGIVFPVSMQTNKALASSSVPALSPEQSQGLRWTVEIRTEQSGKPAQSHQLTYSATPTALRIDQPDNKGVNRILWRLDLGKVYAIDTRTRTYQEQSIKKILSYQGFSDLIGQHAGSNPGDIHTIGHAQETVAGYTCTPETYRHKFRGSVVGMINGDQETVVCASPEVRGFQALQSFRKHLLAMGGSKMKFSGTSSAFYLSISRDTRYKKGFIIRILNAIGLYDASKVPAFQKESSVVRNVSQVSFAPSTFRLSSDYRKALSLPQAGGTP</sequence>
<dbReference type="Proteomes" id="UP000027059">
    <property type="component" value="Chromosome"/>
</dbReference>
<proteinExistence type="predicted"/>
<dbReference type="RefSeq" id="WP_238974420.1">
    <property type="nucleotide sequence ID" value="NZ_CP007243.1"/>
</dbReference>